<dbReference type="RefSeq" id="WP_250430816.1">
    <property type="nucleotide sequence ID" value="NZ_JALPRR010000003.1"/>
</dbReference>
<dbReference type="InterPro" id="IPR000014">
    <property type="entry name" value="PAS"/>
</dbReference>
<feature type="domain" description="PAC" evidence="7">
    <location>
        <begin position="82"/>
        <end position="139"/>
    </location>
</feature>
<dbReference type="PANTHER" id="PTHR43304">
    <property type="entry name" value="PHYTOCHROME-LIKE PROTEIN CPH1"/>
    <property type="match status" value="1"/>
</dbReference>
<dbReference type="Pfam" id="PF08448">
    <property type="entry name" value="PAS_4"/>
    <property type="match status" value="2"/>
</dbReference>
<evidence type="ECO:0000256" key="4">
    <source>
        <dbReference type="ARBA" id="ARBA00022679"/>
    </source>
</evidence>
<evidence type="ECO:0000256" key="5">
    <source>
        <dbReference type="ARBA" id="ARBA00022777"/>
    </source>
</evidence>
<keyword evidence="9" id="KW-1185">Reference proteome</keyword>
<dbReference type="NCBIfam" id="TIGR00229">
    <property type="entry name" value="sensory_box"/>
    <property type="match status" value="1"/>
</dbReference>
<dbReference type="PANTHER" id="PTHR43304:SF1">
    <property type="entry name" value="PAC DOMAIN-CONTAINING PROTEIN"/>
    <property type="match status" value="1"/>
</dbReference>
<keyword evidence="4" id="KW-0808">Transferase</keyword>
<dbReference type="SMART" id="SM00086">
    <property type="entry name" value="PAC"/>
    <property type="match status" value="2"/>
</dbReference>
<sequence length="426" mass="49679">MDFQKLFLHIPETIVVLSPDLKVLAATDEYLRITMRSRNELIGQDFLEAFPDNPDSNESKNTMLLRQSLERALNTKKVDYLDVLRYDIPKPASEGGGFDIRFWEASHTPVLDEEGNVEFIIQRTSDITDREIAKRALSESEQKFRFMAEIMPQLIFTTNAAGELTYFNQRWHTYTGIPVKELLINGWQNVIHPEDMEKSMSVWEEAFRNNTEMQLELRKLDKDGEYRWHLCRTLPMHDEQGNLLMWVGSSTDIHDTRQMVQELLESNEQMALLSDQVQLAYRKAEVERNTLLRLIDSAPAFFCILRGPEHHFELINRNYQRLFPNRQLLNKTVAEALPEVVEQGYIDLLDRVYQTGQEYQAHDVLIKLDQQDSGELNDVYVTFIYQPLLDEQERINGILVYGYDVTEQVNLKKQLSNLGNTQQVGQ</sequence>
<name>A0ABW5D110_9BACT</name>
<dbReference type="SMART" id="SM00091">
    <property type="entry name" value="PAS"/>
    <property type="match status" value="3"/>
</dbReference>
<dbReference type="InterPro" id="IPR001610">
    <property type="entry name" value="PAC"/>
</dbReference>
<dbReference type="Pfam" id="PF08447">
    <property type="entry name" value="PAS_3"/>
    <property type="match status" value="1"/>
</dbReference>
<proteinExistence type="predicted"/>
<feature type="domain" description="PAC" evidence="7">
    <location>
        <begin position="213"/>
        <end position="265"/>
    </location>
</feature>
<evidence type="ECO:0000313" key="9">
    <source>
        <dbReference type="Proteomes" id="UP001597374"/>
    </source>
</evidence>
<evidence type="ECO:0000256" key="1">
    <source>
        <dbReference type="ARBA" id="ARBA00000085"/>
    </source>
</evidence>
<dbReference type="InterPro" id="IPR052162">
    <property type="entry name" value="Sensor_kinase/Photoreceptor"/>
</dbReference>
<reference evidence="9" key="1">
    <citation type="journal article" date="2019" name="Int. J. Syst. Evol. Microbiol.">
        <title>The Global Catalogue of Microorganisms (GCM) 10K type strain sequencing project: providing services to taxonomists for standard genome sequencing and annotation.</title>
        <authorList>
            <consortium name="The Broad Institute Genomics Platform"/>
            <consortium name="The Broad Institute Genome Sequencing Center for Infectious Disease"/>
            <person name="Wu L."/>
            <person name="Ma J."/>
        </authorList>
    </citation>
    <scope>NUCLEOTIDE SEQUENCE [LARGE SCALE GENOMIC DNA]</scope>
    <source>
        <strain evidence="9">CGMCC 4.1782</strain>
    </source>
</reference>
<organism evidence="8 9">
    <name type="scientific">Pontibacter ruber</name>
    <dbReference type="NCBI Taxonomy" id="1343895"/>
    <lineage>
        <taxon>Bacteria</taxon>
        <taxon>Pseudomonadati</taxon>
        <taxon>Bacteroidota</taxon>
        <taxon>Cytophagia</taxon>
        <taxon>Cytophagales</taxon>
        <taxon>Hymenobacteraceae</taxon>
        <taxon>Pontibacter</taxon>
    </lineage>
</organism>
<dbReference type="InterPro" id="IPR013656">
    <property type="entry name" value="PAS_4"/>
</dbReference>
<dbReference type="EMBL" id="JBHUIM010000002">
    <property type="protein sequence ID" value="MFD2247723.1"/>
    <property type="molecule type" value="Genomic_DNA"/>
</dbReference>
<protein>
    <recommendedName>
        <fullName evidence="2">histidine kinase</fullName>
        <ecNumber evidence="2">2.7.13.3</ecNumber>
    </recommendedName>
</protein>
<comment type="caution">
    <text evidence="8">The sequence shown here is derived from an EMBL/GenBank/DDBJ whole genome shotgun (WGS) entry which is preliminary data.</text>
</comment>
<evidence type="ECO:0000256" key="3">
    <source>
        <dbReference type="ARBA" id="ARBA00022553"/>
    </source>
</evidence>
<comment type="catalytic activity">
    <reaction evidence="1">
        <text>ATP + protein L-histidine = ADP + protein N-phospho-L-histidine.</text>
        <dbReference type="EC" id="2.7.13.3"/>
    </reaction>
</comment>
<dbReference type="EC" id="2.7.13.3" evidence="2"/>
<dbReference type="PROSITE" id="PS50113">
    <property type="entry name" value="PAC"/>
    <property type="match status" value="3"/>
</dbReference>
<dbReference type="Proteomes" id="UP001597374">
    <property type="component" value="Unassembled WGS sequence"/>
</dbReference>
<accession>A0ABW5D110</accession>
<dbReference type="InterPro" id="IPR000700">
    <property type="entry name" value="PAS-assoc_C"/>
</dbReference>
<feature type="domain" description="PAC" evidence="7">
    <location>
        <begin position="362"/>
        <end position="417"/>
    </location>
</feature>
<dbReference type="SUPFAM" id="SSF55785">
    <property type="entry name" value="PYP-like sensor domain (PAS domain)"/>
    <property type="match status" value="3"/>
</dbReference>
<dbReference type="InterPro" id="IPR013655">
    <property type="entry name" value="PAS_fold_3"/>
</dbReference>
<evidence type="ECO:0000256" key="2">
    <source>
        <dbReference type="ARBA" id="ARBA00012438"/>
    </source>
</evidence>
<keyword evidence="3" id="KW-0597">Phosphoprotein</keyword>
<dbReference type="PROSITE" id="PS50112">
    <property type="entry name" value="PAS"/>
    <property type="match status" value="1"/>
</dbReference>
<keyword evidence="5" id="KW-0418">Kinase</keyword>
<dbReference type="Gene3D" id="3.30.450.20">
    <property type="entry name" value="PAS domain"/>
    <property type="match status" value="3"/>
</dbReference>
<dbReference type="CDD" id="cd00130">
    <property type="entry name" value="PAS"/>
    <property type="match status" value="2"/>
</dbReference>
<evidence type="ECO:0000259" key="7">
    <source>
        <dbReference type="PROSITE" id="PS50113"/>
    </source>
</evidence>
<dbReference type="InterPro" id="IPR035965">
    <property type="entry name" value="PAS-like_dom_sf"/>
</dbReference>
<gene>
    <name evidence="8" type="ORF">ACFSKP_15770</name>
</gene>
<evidence type="ECO:0000259" key="6">
    <source>
        <dbReference type="PROSITE" id="PS50112"/>
    </source>
</evidence>
<feature type="domain" description="PAS" evidence="6">
    <location>
        <begin position="140"/>
        <end position="210"/>
    </location>
</feature>
<evidence type="ECO:0000313" key="8">
    <source>
        <dbReference type="EMBL" id="MFD2247723.1"/>
    </source>
</evidence>